<dbReference type="EMBL" id="JAAQPH010000024">
    <property type="protein sequence ID" value="NIA71639.1"/>
    <property type="molecule type" value="Genomic_DNA"/>
</dbReference>
<dbReference type="Pfam" id="PF00583">
    <property type="entry name" value="Acetyltransf_1"/>
    <property type="match status" value="1"/>
</dbReference>
<protein>
    <submittedName>
        <fullName evidence="2">N-acetyltransferase</fullName>
    </submittedName>
</protein>
<organism evidence="2 3">
    <name type="scientific">Pelagibius litoralis</name>
    <dbReference type="NCBI Taxonomy" id="374515"/>
    <lineage>
        <taxon>Bacteria</taxon>
        <taxon>Pseudomonadati</taxon>
        <taxon>Pseudomonadota</taxon>
        <taxon>Alphaproteobacteria</taxon>
        <taxon>Rhodospirillales</taxon>
        <taxon>Rhodovibrionaceae</taxon>
        <taxon>Pelagibius</taxon>
    </lineage>
</organism>
<name>A0A967KDX1_9PROT</name>
<dbReference type="Proteomes" id="UP000761264">
    <property type="component" value="Unassembled WGS sequence"/>
</dbReference>
<gene>
    <name evidence="2" type="ORF">HBA54_23895</name>
</gene>
<evidence type="ECO:0000313" key="2">
    <source>
        <dbReference type="EMBL" id="NIA71639.1"/>
    </source>
</evidence>
<dbReference type="AlphaFoldDB" id="A0A967KDX1"/>
<sequence length="178" mass="18784">MTFVLVPERPDDTALNTPLLDRTFGFDRTQRTVYRLREGIAPVAGLCFSAVAEDGSLLGSIRYWPIAIAETPAILLGPLAVEPAQQGRGIGKALVGHSLDEAAKLGHSICVVVGAPTYYRPFGFVSAGTIGLSLPGPVEPERFQVKALVPGALTEVYGVIGSGPTVSQTQRGLRRSVA</sequence>
<keyword evidence="3" id="KW-1185">Reference proteome</keyword>
<dbReference type="CDD" id="cd04301">
    <property type="entry name" value="NAT_SF"/>
    <property type="match status" value="1"/>
</dbReference>
<evidence type="ECO:0000313" key="3">
    <source>
        <dbReference type="Proteomes" id="UP000761264"/>
    </source>
</evidence>
<dbReference type="RefSeq" id="WP_167229489.1">
    <property type="nucleotide sequence ID" value="NZ_JAAQPH010000024.1"/>
</dbReference>
<dbReference type="GO" id="GO:0016747">
    <property type="term" value="F:acyltransferase activity, transferring groups other than amino-acyl groups"/>
    <property type="evidence" value="ECO:0007669"/>
    <property type="project" value="InterPro"/>
</dbReference>
<dbReference type="Gene3D" id="3.40.630.30">
    <property type="match status" value="1"/>
</dbReference>
<feature type="domain" description="N-acetyltransferase" evidence="1">
    <location>
        <begin position="3"/>
        <end position="150"/>
    </location>
</feature>
<comment type="caution">
    <text evidence="2">The sequence shown here is derived from an EMBL/GenBank/DDBJ whole genome shotgun (WGS) entry which is preliminary data.</text>
</comment>
<reference evidence="2" key="1">
    <citation type="submission" date="2020-03" db="EMBL/GenBank/DDBJ databases">
        <title>Genome of Pelagibius litoralis DSM 21314T.</title>
        <authorList>
            <person name="Wang G."/>
        </authorList>
    </citation>
    <scope>NUCLEOTIDE SEQUENCE</scope>
    <source>
        <strain evidence="2">DSM 21314</strain>
    </source>
</reference>
<dbReference type="InterPro" id="IPR000182">
    <property type="entry name" value="GNAT_dom"/>
</dbReference>
<dbReference type="InterPro" id="IPR016181">
    <property type="entry name" value="Acyl_CoA_acyltransferase"/>
</dbReference>
<dbReference type="SUPFAM" id="SSF55729">
    <property type="entry name" value="Acyl-CoA N-acyltransferases (Nat)"/>
    <property type="match status" value="1"/>
</dbReference>
<dbReference type="PROSITE" id="PS51186">
    <property type="entry name" value="GNAT"/>
    <property type="match status" value="1"/>
</dbReference>
<evidence type="ECO:0000259" key="1">
    <source>
        <dbReference type="PROSITE" id="PS51186"/>
    </source>
</evidence>
<accession>A0A967KDX1</accession>
<proteinExistence type="predicted"/>